<keyword evidence="1" id="KW-0472">Membrane</keyword>
<dbReference type="EMBL" id="VHLH01000014">
    <property type="protein sequence ID" value="TPW28712.1"/>
    <property type="molecule type" value="Genomic_DNA"/>
</dbReference>
<keyword evidence="1" id="KW-0812">Transmembrane</keyword>
<dbReference type="OrthoDB" id="7349713at2"/>
<proteinExistence type="predicted"/>
<comment type="caution">
    <text evidence="3">The sequence shown here is derived from an EMBL/GenBank/DDBJ whole genome shotgun (WGS) entry which is preliminary data.</text>
</comment>
<evidence type="ECO:0000259" key="2">
    <source>
        <dbReference type="Pfam" id="PF07811"/>
    </source>
</evidence>
<reference evidence="3 4" key="1">
    <citation type="submission" date="2019-06" db="EMBL/GenBank/DDBJ databases">
        <authorList>
            <person name="Li M."/>
        </authorList>
    </citation>
    <scope>NUCLEOTIDE SEQUENCE [LARGE SCALE GENOMIC DNA]</scope>
    <source>
        <strain evidence="3 4">BGMRC6574</strain>
    </source>
</reference>
<name>A0A506U2X0_9HYPH</name>
<evidence type="ECO:0000313" key="3">
    <source>
        <dbReference type="EMBL" id="TPW28712.1"/>
    </source>
</evidence>
<dbReference type="AlphaFoldDB" id="A0A506U2X0"/>
<feature type="domain" description="TadE-like" evidence="2">
    <location>
        <begin position="25"/>
        <end position="67"/>
    </location>
</feature>
<keyword evidence="4" id="KW-1185">Reference proteome</keyword>
<accession>A0A506U2X0</accession>
<dbReference type="Pfam" id="PF07811">
    <property type="entry name" value="TadE"/>
    <property type="match status" value="1"/>
</dbReference>
<dbReference type="Proteomes" id="UP000320314">
    <property type="component" value="Unassembled WGS sequence"/>
</dbReference>
<dbReference type="InterPro" id="IPR012495">
    <property type="entry name" value="TadE-like_dom"/>
</dbReference>
<organism evidence="3 4">
    <name type="scientific">Pararhizobium mangrovi</name>
    <dbReference type="NCBI Taxonomy" id="2590452"/>
    <lineage>
        <taxon>Bacteria</taxon>
        <taxon>Pseudomonadati</taxon>
        <taxon>Pseudomonadota</taxon>
        <taxon>Alphaproteobacteria</taxon>
        <taxon>Hyphomicrobiales</taxon>
        <taxon>Rhizobiaceae</taxon>
        <taxon>Rhizobium/Agrobacterium group</taxon>
        <taxon>Pararhizobium</taxon>
    </lineage>
</organism>
<gene>
    <name evidence="3" type="ORF">FJU11_09070</name>
</gene>
<evidence type="ECO:0000313" key="4">
    <source>
        <dbReference type="Proteomes" id="UP000320314"/>
    </source>
</evidence>
<feature type="transmembrane region" description="Helical" evidence="1">
    <location>
        <begin position="31"/>
        <end position="53"/>
    </location>
</feature>
<evidence type="ECO:0000256" key="1">
    <source>
        <dbReference type="SAM" id="Phobius"/>
    </source>
</evidence>
<keyword evidence="1" id="KW-1133">Transmembrane helix</keyword>
<sequence length="190" mass="21536">MRPFRHRTYGNIKMIFRGFTGDRRGATAIEFAILGPIFFLLTFAILETGLLLLGQLGIDQAAKEAARIVRINKVANDGMSEQAFRRMICNASIVPITCSKLQIDLHRAPSFASFEPSPPVREGKINTTGFQFDPGAPGTIMEMRVYYAWPLVADLVHRYYSNIDDGNYLISWVTFFRNEPKAKYMSEETE</sequence>
<protein>
    <submittedName>
        <fullName evidence="3">Pilus assembly protein</fullName>
    </submittedName>
</protein>